<sequence>MEKQKLIKLIDVAAGRKKADLVLKNAKIVDVFQAKILTGDIAISDGYIAGIGGSYQGVEERNYTGKYVAPGFIEAHIHIESSYVSPEEFSRVFIPRGTTTILADPHEIVNVAGLKGLDYMVNAAKNAKMDIRYMMPPCVPATDFETSGANLYADDMEDALKTGEVDGLAELMNFSGVINADDKMIDEILMAKKYGARIDGHAPQVVGKDLNAYIAAGPANDHECSTLEEAEERLARGMYLLLREGSVTQDLRKLLPIVNTANSRRCLLSGDDVQAKTAINKGHLDNSIRICIDEGLNPITAIQMATLNPAEYCGLNDRGAIAPGRRADMVVFESLEDFAVEETYILGEKLSQGNEYLGEVNYYPIDSVESSMHVKDFTREKLQLHLNSDKVRAIGVVPGEVLTTEEHVTVRRDGDGNFVYNDQEDVTKIVVVERHHNTGNVNVNLLSGYGIKAGAIAISIGHDSHNIIATGTNDDDIFMAVNELIKQEGGAVVVKDEKVISRMELKIAGLMCNLPAEKMIAQQDALDEAVHEELGVPDNVNPVMTLSFMPLAVIPKLKITDKGLVDVEKNAFVSNELD</sequence>
<feature type="domain" description="Adenine deaminase C-terminal" evidence="8">
    <location>
        <begin position="401"/>
        <end position="570"/>
    </location>
</feature>
<dbReference type="KEGG" id="lsj:LSJ_0948c"/>
<evidence type="ECO:0000256" key="3">
    <source>
        <dbReference type="ARBA" id="ARBA00022801"/>
    </source>
</evidence>
<dbReference type="AlphaFoldDB" id="A0A089RVK6"/>
<dbReference type="InterPro" id="IPR032466">
    <property type="entry name" value="Metal_Hydrolase"/>
</dbReference>
<dbReference type="Gene3D" id="3.20.20.140">
    <property type="entry name" value="Metal-dependent hydrolases"/>
    <property type="match status" value="1"/>
</dbReference>
<dbReference type="NCBIfam" id="TIGR01178">
    <property type="entry name" value="ade"/>
    <property type="match status" value="1"/>
</dbReference>
<evidence type="ECO:0000256" key="2">
    <source>
        <dbReference type="ARBA" id="ARBA00012782"/>
    </source>
</evidence>
<evidence type="ECO:0000256" key="5">
    <source>
        <dbReference type="ARBA" id="ARBA00047720"/>
    </source>
</evidence>
<dbReference type="GO" id="GO:0000034">
    <property type="term" value="F:adenine deaminase activity"/>
    <property type="evidence" value="ECO:0007669"/>
    <property type="project" value="UniProtKB-UniRule"/>
</dbReference>
<dbReference type="Pfam" id="PF13382">
    <property type="entry name" value="Adenine_deam_C"/>
    <property type="match status" value="1"/>
</dbReference>
<dbReference type="EC" id="3.5.4.2" evidence="2 6"/>
<evidence type="ECO:0000313" key="10">
    <source>
        <dbReference type="Proteomes" id="UP000029488"/>
    </source>
</evidence>
<name>A0A089RVK6_9LACO</name>
<dbReference type="PANTHER" id="PTHR11113:SF2">
    <property type="entry name" value="ADENINE DEAMINASE"/>
    <property type="match status" value="1"/>
</dbReference>
<comment type="similarity">
    <text evidence="1 6">Belongs to the metallo-dependent hydrolases superfamily. Adenine deaminase family.</text>
</comment>
<proteinExistence type="inferred from homology"/>
<dbReference type="InterPro" id="IPR011059">
    <property type="entry name" value="Metal-dep_hydrolase_composite"/>
</dbReference>
<dbReference type="EMBL" id="CP007646">
    <property type="protein sequence ID" value="AIR10627.1"/>
    <property type="molecule type" value="Genomic_DNA"/>
</dbReference>
<keyword evidence="3 6" id="KW-0378">Hydrolase</keyword>
<feature type="domain" description="Amidohydrolase-related" evidence="7">
    <location>
        <begin position="67"/>
        <end position="348"/>
    </location>
</feature>
<dbReference type="InterPro" id="IPR006679">
    <property type="entry name" value="Adenine_deam"/>
</dbReference>
<dbReference type="PANTHER" id="PTHR11113">
    <property type="entry name" value="N-ACETYLGLUCOSAMINE-6-PHOSPHATE DEACETYLASE"/>
    <property type="match status" value="1"/>
</dbReference>
<keyword evidence="4 6" id="KW-0464">Manganese</keyword>
<dbReference type="RefSeq" id="WP_034982551.1">
    <property type="nucleotide sequence ID" value="NZ_CP007646.1"/>
</dbReference>
<comment type="cofactor">
    <cofactor evidence="6">
        <name>Mn(2+)</name>
        <dbReference type="ChEBI" id="CHEBI:29035"/>
    </cofactor>
</comment>
<dbReference type="InterPro" id="IPR006680">
    <property type="entry name" value="Amidohydro-rel"/>
</dbReference>
<gene>
    <name evidence="9" type="primary">adeC</name>
    <name evidence="6" type="synonym">ade</name>
    <name evidence="9" type="ORF">LSJ_0948c</name>
</gene>
<accession>A0A089RVK6</accession>
<comment type="catalytic activity">
    <reaction evidence="5 6">
        <text>adenine + H2O + H(+) = hypoxanthine + NH4(+)</text>
        <dbReference type="Rhea" id="RHEA:23688"/>
        <dbReference type="ChEBI" id="CHEBI:15377"/>
        <dbReference type="ChEBI" id="CHEBI:15378"/>
        <dbReference type="ChEBI" id="CHEBI:16708"/>
        <dbReference type="ChEBI" id="CHEBI:17368"/>
        <dbReference type="ChEBI" id="CHEBI:28938"/>
        <dbReference type="EC" id="3.5.4.2"/>
    </reaction>
</comment>
<evidence type="ECO:0000259" key="8">
    <source>
        <dbReference type="Pfam" id="PF13382"/>
    </source>
</evidence>
<evidence type="ECO:0000259" key="7">
    <source>
        <dbReference type="Pfam" id="PF01979"/>
    </source>
</evidence>
<dbReference type="Gene3D" id="2.30.40.10">
    <property type="entry name" value="Urease, subunit C, domain 1"/>
    <property type="match status" value="1"/>
</dbReference>
<evidence type="ECO:0000256" key="1">
    <source>
        <dbReference type="ARBA" id="ARBA00006773"/>
    </source>
</evidence>
<dbReference type="CDD" id="cd01295">
    <property type="entry name" value="AdeC"/>
    <property type="match status" value="1"/>
</dbReference>
<evidence type="ECO:0000256" key="6">
    <source>
        <dbReference type="HAMAP-Rule" id="MF_01518"/>
    </source>
</evidence>
<dbReference type="HAMAP" id="MF_01518">
    <property type="entry name" value="Adenine_deamin"/>
    <property type="match status" value="1"/>
</dbReference>
<dbReference type="InterPro" id="IPR026912">
    <property type="entry name" value="Adenine_deam_C"/>
</dbReference>
<evidence type="ECO:0000256" key="4">
    <source>
        <dbReference type="ARBA" id="ARBA00023211"/>
    </source>
</evidence>
<evidence type="ECO:0000313" key="9">
    <source>
        <dbReference type="EMBL" id="AIR10627.1"/>
    </source>
</evidence>
<dbReference type="Pfam" id="PF01979">
    <property type="entry name" value="Amidohydro_1"/>
    <property type="match status" value="1"/>
</dbReference>
<reference evidence="9 10" key="1">
    <citation type="journal article" date="2014" name="BMC Genomics">
        <title>Unusual genome complexity in Lactobacillus salivarius JCM1046.</title>
        <authorList>
            <person name="Raftis E.J."/>
            <person name="Forde B.M."/>
            <person name="Claesson M.J."/>
            <person name="O'Toole P.W."/>
        </authorList>
    </citation>
    <scope>NUCLEOTIDE SEQUENCE [LARGE SCALE GENOMIC DNA]</scope>
    <source>
        <strain evidence="9 10">JCM1046</strain>
    </source>
</reference>
<dbReference type="SUPFAM" id="SSF51338">
    <property type="entry name" value="Composite domain of metallo-dependent hydrolases"/>
    <property type="match status" value="1"/>
</dbReference>
<protein>
    <recommendedName>
        <fullName evidence="2 6">Adenine deaminase</fullName>
        <shortName evidence="6">Adenase</shortName>
        <shortName evidence="6">Adenine aminase</shortName>
        <ecNumber evidence="2 6">3.5.4.2</ecNumber>
    </recommendedName>
</protein>
<dbReference type="SUPFAM" id="SSF51556">
    <property type="entry name" value="Metallo-dependent hydrolases"/>
    <property type="match status" value="1"/>
</dbReference>
<organism evidence="9 10">
    <name type="scientific">Ligilactobacillus salivarius</name>
    <dbReference type="NCBI Taxonomy" id="1624"/>
    <lineage>
        <taxon>Bacteria</taxon>
        <taxon>Bacillati</taxon>
        <taxon>Bacillota</taxon>
        <taxon>Bacilli</taxon>
        <taxon>Lactobacillales</taxon>
        <taxon>Lactobacillaceae</taxon>
        <taxon>Ligilactobacillus</taxon>
    </lineage>
</organism>
<dbReference type="GO" id="GO:0006146">
    <property type="term" value="P:adenine catabolic process"/>
    <property type="evidence" value="ECO:0007669"/>
    <property type="project" value="InterPro"/>
</dbReference>
<dbReference type="Proteomes" id="UP000029488">
    <property type="component" value="Chromosome"/>
</dbReference>